<feature type="domain" description="Penicillin-binding protein transpeptidase" evidence="14">
    <location>
        <begin position="392"/>
        <end position="669"/>
    </location>
</feature>
<keyword evidence="13" id="KW-0472">Membrane</keyword>
<dbReference type="PANTHER" id="PTHR32282:SF33">
    <property type="entry name" value="PEPTIDOGLYCAN GLYCOSYLTRANSFERASE"/>
    <property type="match status" value="1"/>
</dbReference>
<evidence type="ECO:0000259" key="14">
    <source>
        <dbReference type="Pfam" id="PF00905"/>
    </source>
</evidence>
<dbReference type="Pfam" id="PF00912">
    <property type="entry name" value="Transgly"/>
    <property type="match status" value="1"/>
</dbReference>
<dbReference type="Gene3D" id="3.40.710.10">
    <property type="entry name" value="DD-peptidase/beta-lactamase superfamily"/>
    <property type="match status" value="1"/>
</dbReference>
<evidence type="ECO:0000256" key="3">
    <source>
        <dbReference type="ARBA" id="ARBA00007739"/>
    </source>
</evidence>
<evidence type="ECO:0000313" key="17">
    <source>
        <dbReference type="Proteomes" id="UP001597297"/>
    </source>
</evidence>
<keyword evidence="6 16" id="KW-0328">Glycosyltransferase</keyword>
<dbReference type="InterPro" id="IPR001264">
    <property type="entry name" value="Glyco_trans_51"/>
</dbReference>
<protein>
    <recommendedName>
        <fullName evidence="10">peptidoglycan glycosyltransferase</fullName>
        <ecNumber evidence="10">2.4.99.28</ecNumber>
    </recommendedName>
</protein>
<evidence type="ECO:0000256" key="13">
    <source>
        <dbReference type="SAM" id="Phobius"/>
    </source>
</evidence>
<evidence type="ECO:0000256" key="1">
    <source>
        <dbReference type="ARBA" id="ARBA00004752"/>
    </source>
</evidence>
<keyword evidence="9" id="KW-0511">Multifunctional enzyme</keyword>
<feature type="region of interest" description="Disordered" evidence="12">
    <location>
        <begin position="1"/>
        <end position="29"/>
    </location>
</feature>
<evidence type="ECO:0000313" key="16">
    <source>
        <dbReference type="EMBL" id="MFD2277477.1"/>
    </source>
</evidence>
<dbReference type="RefSeq" id="WP_377093410.1">
    <property type="nucleotide sequence ID" value="NZ_JBHSJM010000001.1"/>
</dbReference>
<comment type="similarity">
    <text evidence="3">In the N-terminal section; belongs to the glycosyltransferase 51 family.</text>
</comment>
<comment type="pathway">
    <text evidence="1">Cell wall biogenesis; peptidoglycan biosynthesis.</text>
</comment>
<dbReference type="EMBL" id="JBHUJC010000042">
    <property type="protein sequence ID" value="MFD2277477.1"/>
    <property type="molecule type" value="Genomic_DNA"/>
</dbReference>
<dbReference type="EC" id="2.4.99.28" evidence="10"/>
<keyword evidence="17" id="KW-1185">Reference proteome</keyword>
<name>A0ABW5E4Y7_9BACT</name>
<evidence type="ECO:0000256" key="8">
    <source>
        <dbReference type="ARBA" id="ARBA00022801"/>
    </source>
</evidence>
<evidence type="ECO:0000256" key="11">
    <source>
        <dbReference type="ARBA" id="ARBA00049902"/>
    </source>
</evidence>
<dbReference type="Proteomes" id="UP001597297">
    <property type="component" value="Unassembled WGS sequence"/>
</dbReference>
<dbReference type="SUPFAM" id="SSF56601">
    <property type="entry name" value="beta-lactamase/transpeptidase-like"/>
    <property type="match status" value="1"/>
</dbReference>
<gene>
    <name evidence="16" type="ORF">ACFSQZ_13435</name>
</gene>
<comment type="catalytic activity">
    <reaction evidence="11">
        <text>[GlcNAc-(1-&gt;4)-Mur2Ac(oyl-L-Ala-gamma-D-Glu-L-Lys-D-Ala-D-Ala)](n)-di-trans,octa-cis-undecaprenyl diphosphate + beta-D-GlcNAc-(1-&gt;4)-Mur2Ac(oyl-L-Ala-gamma-D-Glu-L-Lys-D-Ala-D-Ala)-di-trans,octa-cis-undecaprenyl diphosphate = [GlcNAc-(1-&gt;4)-Mur2Ac(oyl-L-Ala-gamma-D-Glu-L-Lys-D-Ala-D-Ala)](n+1)-di-trans,octa-cis-undecaprenyl diphosphate + di-trans,octa-cis-undecaprenyl diphosphate + H(+)</text>
        <dbReference type="Rhea" id="RHEA:23708"/>
        <dbReference type="Rhea" id="RHEA-COMP:9602"/>
        <dbReference type="Rhea" id="RHEA-COMP:9603"/>
        <dbReference type="ChEBI" id="CHEBI:15378"/>
        <dbReference type="ChEBI" id="CHEBI:58405"/>
        <dbReference type="ChEBI" id="CHEBI:60033"/>
        <dbReference type="ChEBI" id="CHEBI:78435"/>
        <dbReference type="EC" id="2.4.99.28"/>
    </reaction>
</comment>
<keyword evidence="5" id="KW-0645">Protease</keyword>
<dbReference type="NCBIfam" id="TIGR02074">
    <property type="entry name" value="PBP_1a_fam"/>
    <property type="match status" value="1"/>
</dbReference>
<dbReference type="GO" id="GO:0016757">
    <property type="term" value="F:glycosyltransferase activity"/>
    <property type="evidence" value="ECO:0007669"/>
    <property type="project" value="UniProtKB-KW"/>
</dbReference>
<dbReference type="Pfam" id="PF00905">
    <property type="entry name" value="Transpeptidase"/>
    <property type="match status" value="1"/>
</dbReference>
<dbReference type="SUPFAM" id="SSF53955">
    <property type="entry name" value="Lysozyme-like"/>
    <property type="match status" value="1"/>
</dbReference>
<dbReference type="Gene3D" id="1.10.3810.10">
    <property type="entry name" value="Biosynthetic peptidoglycan transglycosylase-like"/>
    <property type="match status" value="1"/>
</dbReference>
<evidence type="ECO:0000259" key="15">
    <source>
        <dbReference type="Pfam" id="PF00912"/>
    </source>
</evidence>
<keyword evidence="8" id="KW-0378">Hydrolase</keyword>
<reference evidence="17" key="1">
    <citation type="journal article" date="2019" name="Int. J. Syst. Evol. Microbiol.">
        <title>The Global Catalogue of Microorganisms (GCM) 10K type strain sequencing project: providing services to taxonomists for standard genome sequencing and annotation.</title>
        <authorList>
            <consortium name="The Broad Institute Genomics Platform"/>
            <consortium name="The Broad Institute Genome Sequencing Center for Infectious Disease"/>
            <person name="Wu L."/>
            <person name="Ma J."/>
        </authorList>
    </citation>
    <scope>NUCLEOTIDE SEQUENCE [LARGE SCALE GENOMIC DNA]</scope>
    <source>
        <strain evidence="17">JCM 16545</strain>
    </source>
</reference>
<keyword evidence="13" id="KW-0812">Transmembrane</keyword>
<keyword evidence="13" id="KW-1133">Transmembrane helix</keyword>
<accession>A0ABW5E4Y7</accession>
<dbReference type="InterPro" id="IPR001460">
    <property type="entry name" value="PCN-bd_Tpept"/>
</dbReference>
<feature type="transmembrane region" description="Helical" evidence="13">
    <location>
        <begin position="60"/>
        <end position="83"/>
    </location>
</feature>
<evidence type="ECO:0000256" key="10">
    <source>
        <dbReference type="ARBA" id="ARBA00044770"/>
    </source>
</evidence>
<evidence type="ECO:0000256" key="2">
    <source>
        <dbReference type="ARBA" id="ARBA00007090"/>
    </source>
</evidence>
<dbReference type="InterPro" id="IPR023346">
    <property type="entry name" value="Lysozyme-like_dom_sf"/>
</dbReference>
<sequence length="747" mass="83697">MAAKKKKSAKRKTTKKRAAKKTQNRKRRSQRSTFFRLLFWPVTIVDLATQKWHPFWNWCARSVATCFTIGFALFVAAASFYWLRASTYDLDKITEMPARSIVYANDGETEIGTVHGDNRLMLKFNQIAPSFKQALIAREDARFYKHGAIDPRGLVRAFSRFITRGKKEGASTITMQLADNSFSYDGKSIDGKLLEMALAVRIENRYSKDEILENYMNRIFWGHSIRGIEAASRTYFEKPASQLTLSESALLAGIIRGPNTFSPFVDFEAALNQRDVTLSRMVHYDFITQAQAEEAKKEELHIRPNGRRIIHDSYAMDAIRRDLEVILEKHNIEMGGLHVITTIDPALQKAAEESVEKRLKAVESRSGFNHQTRNQFLQIPAKKRKAPNYIQGAVVCIENKSGAIRAIVGGRNADESKFNRALYGRRQIGSIFKPFVYMTAFDKGMQPGAWVRDSRIRPGEIKGAYGNWSPANSDRTYENMMTVREALARSRNTASVRIGDYAKIENVLETARKVGFEQEIPKTPATYLGAFEATPQQVAQAYSAFPNGGVIYRPFIIAQITDADGNVVYPGSGAMPYQAAKTGSAWLVSDTLEEVTKRGTAASLRSSHGFDAPCGGKTGTTDNYRDAWFAGYTSSLTCAVWVGMDDNKPTVHRGYGSTLALPIWADVMKSANRSQYPTHSLEPNFPFKKMRLCRYTSQVATNGCEQQRTAYTAEVPSDLIPKHTCDNHPVRAQVIDEAAPPRAVPAR</sequence>
<evidence type="ECO:0000256" key="7">
    <source>
        <dbReference type="ARBA" id="ARBA00022679"/>
    </source>
</evidence>
<evidence type="ECO:0000256" key="5">
    <source>
        <dbReference type="ARBA" id="ARBA00022670"/>
    </source>
</evidence>
<evidence type="ECO:0000256" key="6">
    <source>
        <dbReference type="ARBA" id="ARBA00022676"/>
    </source>
</evidence>
<evidence type="ECO:0000256" key="12">
    <source>
        <dbReference type="SAM" id="MobiDB-lite"/>
    </source>
</evidence>
<dbReference type="PANTHER" id="PTHR32282">
    <property type="entry name" value="BINDING PROTEIN TRANSPEPTIDASE, PUTATIVE-RELATED"/>
    <property type="match status" value="1"/>
</dbReference>
<evidence type="ECO:0000256" key="9">
    <source>
        <dbReference type="ARBA" id="ARBA00023268"/>
    </source>
</evidence>
<comment type="caution">
    <text evidence="16">The sequence shown here is derived from an EMBL/GenBank/DDBJ whole genome shotgun (WGS) entry which is preliminary data.</text>
</comment>
<keyword evidence="7 16" id="KW-0808">Transferase</keyword>
<comment type="similarity">
    <text evidence="2">In the C-terminal section; belongs to the transpeptidase family.</text>
</comment>
<dbReference type="InterPro" id="IPR036950">
    <property type="entry name" value="PBP_transglycosylase"/>
</dbReference>
<keyword evidence="4" id="KW-0121">Carboxypeptidase</keyword>
<dbReference type="InterPro" id="IPR050396">
    <property type="entry name" value="Glycosyltr_51/Transpeptidase"/>
</dbReference>
<feature type="domain" description="Glycosyl transferase family 51" evidence="15">
    <location>
        <begin position="110"/>
        <end position="281"/>
    </location>
</feature>
<evidence type="ECO:0000256" key="4">
    <source>
        <dbReference type="ARBA" id="ARBA00022645"/>
    </source>
</evidence>
<proteinExistence type="inferred from homology"/>
<organism evidence="16 17">
    <name type="scientific">Rubritalea spongiae</name>
    <dbReference type="NCBI Taxonomy" id="430797"/>
    <lineage>
        <taxon>Bacteria</taxon>
        <taxon>Pseudomonadati</taxon>
        <taxon>Verrucomicrobiota</taxon>
        <taxon>Verrucomicrobiia</taxon>
        <taxon>Verrucomicrobiales</taxon>
        <taxon>Rubritaleaceae</taxon>
        <taxon>Rubritalea</taxon>
    </lineage>
</organism>
<dbReference type="InterPro" id="IPR012338">
    <property type="entry name" value="Beta-lactam/transpept-like"/>
</dbReference>